<organism evidence="1 2">
    <name type="scientific">bacterium (Candidatus Blackallbacteria) CG17_big_fil_post_rev_8_21_14_2_50_48_46</name>
    <dbReference type="NCBI Taxonomy" id="2014261"/>
    <lineage>
        <taxon>Bacteria</taxon>
        <taxon>Candidatus Blackallbacteria</taxon>
    </lineage>
</organism>
<sequence>MAKPTLCAWRGEQKVLENVILANHFFSRLKGLLGRKSIAPDQGLLIRPCHSVHTMGMKFSIGVVFLDKDGKILHLILDMAPGRFSPVIKGARQVLELQPERLQSLNLNIGEYLRFAL</sequence>
<dbReference type="InterPro" id="IPR003795">
    <property type="entry name" value="DUF192"/>
</dbReference>
<dbReference type="AlphaFoldDB" id="A0A2M7G914"/>
<protein>
    <recommendedName>
        <fullName evidence="3">DUF192 domain-containing protein</fullName>
    </recommendedName>
</protein>
<gene>
    <name evidence="1" type="ORF">COW36_04655</name>
</gene>
<accession>A0A2M7G914</accession>
<dbReference type="Proteomes" id="UP000231019">
    <property type="component" value="Unassembled WGS sequence"/>
</dbReference>
<dbReference type="Gene3D" id="2.60.120.1140">
    <property type="entry name" value="Protein of unknown function DUF192"/>
    <property type="match status" value="1"/>
</dbReference>
<dbReference type="EMBL" id="PFFQ01000012">
    <property type="protein sequence ID" value="PIW18585.1"/>
    <property type="molecule type" value="Genomic_DNA"/>
</dbReference>
<comment type="caution">
    <text evidence="1">The sequence shown here is derived from an EMBL/GenBank/DDBJ whole genome shotgun (WGS) entry which is preliminary data.</text>
</comment>
<dbReference type="PANTHER" id="PTHR37953">
    <property type="entry name" value="UPF0127 PROTEIN MJ1496"/>
    <property type="match status" value="1"/>
</dbReference>
<dbReference type="Pfam" id="PF02643">
    <property type="entry name" value="DUF192"/>
    <property type="match status" value="1"/>
</dbReference>
<name>A0A2M7G914_9BACT</name>
<dbReference type="PANTHER" id="PTHR37953:SF1">
    <property type="entry name" value="UPF0127 PROTEIN MJ1496"/>
    <property type="match status" value="1"/>
</dbReference>
<proteinExistence type="predicted"/>
<evidence type="ECO:0000313" key="2">
    <source>
        <dbReference type="Proteomes" id="UP000231019"/>
    </source>
</evidence>
<reference evidence="1 2" key="1">
    <citation type="submission" date="2017-09" db="EMBL/GenBank/DDBJ databases">
        <title>Depth-based differentiation of microbial function through sediment-hosted aquifers and enrichment of novel symbionts in the deep terrestrial subsurface.</title>
        <authorList>
            <person name="Probst A.J."/>
            <person name="Ladd B."/>
            <person name="Jarett J.K."/>
            <person name="Geller-Mcgrath D.E."/>
            <person name="Sieber C.M."/>
            <person name="Emerson J.B."/>
            <person name="Anantharaman K."/>
            <person name="Thomas B.C."/>
            <person name="Malmstrom R."/>
            <person name="Stieglmeier M."/>
            <person name="Klingl A."/>
            <person name="Woyke T."/>
            <person name="Ryan C.M."/>
            <person name="Banfield J.F."/>
        </authorList>
    </citation>
    <scope>NUCLEOTIDE SEQUENCE [LARGE SCALE GENOMIC DNA]</scope>
    <source>
        <strain evidence="1">CG17_big_fil_post_rev_8_21_14_2_50_48_46</strain>
    </source>
</reference>
<dbReference type="InterPro" id="IPR038695">
    <property type="entry name" value="Saro_0823-like_sf"/>
</dbReference>
<evidence type="ECO:0000313" key="1">
    <source>
        <dbReference type="EMBL" id="PIW18585.1"/>
    </source>
</evidence>
<evidence type="ECO:0008006" key="3">
    <source>
        <dbReference type="Google" id="ProtNLM"/>
    </source>
</evidence>